<gene>
    <name evidence="1" type="ORF">GA0070558_1515</name>
</gene>
<protein>
    <submittedName>
        <fullName evidence="1">Uncharacterized protein</fullName>
    </submittedName>
</protein>
<dbReference type="Proteomes" id="UP000199375">
    <property type="component" value="Unassembled WGS sequence"/>
</dbReference>
<reference evidence="1 2" key="1">
    <citation type="submission" date="2016-06" db="EMBL/GenBank/DDBJ databases">
        <authorList>
            <person name="Kjaerup R.B."/>
            <person name="Dalgaard T.S."/>
            <person name="Juul-Madsen H.R."/>
        </authorList>
    </citation>
    <scope>NUCLEOTIDE SEQUENCE [LARGE SCALE GENOMIC DNA]</scope>
    <source>
        <strain evidence="1 2">DSM 45626</strain>
    </source>
</reference>
<proteinExistence type="predicted"/>
<name>A0A1C4YJM0_9ACTN</name>
<sequence length="139" mass="15053">MSDRRRIRPSHCALLPSDVTDPLLWRLAVDVLTAHQPGPDDRCVNLQCADQRTGPCMAARQAQQAMLIARSAAPQPPALPQPAVSSRECAPQRRVREAGGFVGWFTAGIAATATHLRSRIPQRLPRRVPGATLTTAYAA</sequence>
<accession>A0A1C4YJM0</accession>
<dbReference type="RefSeq" id="WP_091286493.1">
    <property type="nucleotide sequence ID" value="NZ_FMCW01000051.1"/>
</dbReference>
<evidence type="ECO:0000313" key="1">
    <source>
        <dbReference type="EMBL" id="SCF20904.1"/>
    </source>
</evidence>
<evidence type="ECO:0000313" key="2">
    <source>
        <dbReference type="Proteomes" id="UP000199375"/>
    </source>
</evidence>
<dbReference type="AlphaFoldDB" id="A0A1C4YJM0"/>
<dbReference type="EMBL" id="FMCW01000051">
    <property type="protein sequence ID" value="SCF20904.1"/>
    <property type="molecule type" value="Genomic_DNA"/>
</dbReference>
<organism evidence="1 2">
    <name type="scientific">Micromonospora haikouensis</name>
    <dbReference type="NCBI Taxonomy" id="686309"/>
    <lineage>
        <taxon>Bacteria</taxon>
        <taxon>Bacillati</taxon>
        <taxon>Actinomycetota</taxon>
        <taxon>Actinomycetes</taxon>
        <taxon>Micromonosporales</taxon>
        <taxon>Micromonosporaceae</taxon>
        <taxon>Micromonospora</taxon>
    </lineage>
</organism>